<proteinExistence type="predicted"/>
<feature type="domain" description="PASTA" evidence="2">
    <location>
        <begin position="113"/>
        <end position="178"/>
    </location>
</feature>
<dbReference type="Proteomes" id="UP001207337">
    <property type="component" value="Unassembled WGS sequence"/>
</dbReference>
<evidence type="ECO:0000259" key="2">
    <source>
        <dbReference type="PROSITE" id="PS51178"/>
    </source>
</evidence>
<keyword evidence="1" id="KW-1133">Transmembrane helix</keyword>
<feature type="domain" description="PASTA" evidence="2">
    <location>
        <begin position="181"/>
        <end position="247"/>
    </location>
</feature>
<feature type="transmembrane region" description="Helical" evidence="1">
    <location>
        <begin position="21"/>
        <end position="41"/>
    </location>
</feature>
<name>A0ABT3PU33_9BACT</name>
<keyword evidence="1" id="KW-0812">Transmembrane</keyword>
<dbReference type="PROSITE" id="PS51178">
    <property type="entry name" value="PASTA"/>
    <property type="match status" value="3"/>
</dbReference>
<dbReference type="EMBL" id="JAJNDC010000001">
    <property type="protein sequence ID" value="MCW9711347.1"/>
    <property type="molecule type" value="Genomic_DNA"/>
</dbReference>
<accession>A0ABT3PU33</accession>
<evidence type="ECO:0000313" key="3">
    <source>
        <dbReference type="EMBL" id="MCW9711347.1"/>
    </source>
</evidence>
<dbReference type="RefSeq" id="WP_265786484.1">
    <property type="nucleotide sequence ID" value="NZ_BAABRS010000001.1"/>
</dbReference>
<dbReference type="SMART" id="SM00740">
    <property type="entry name" value="PASTA"/>
    <property type="match status" value="3"/>
</dbReference>
<evidence type="ECO:0000256" key="1">
    <source>
        <dbReference type="SAM" id="Phobius"/>
    </source>
</evidence>
<organism evidence="3 4">
    <name type="scientific">Fodinibius salicampi</name>
    <dbReference type="NCBI Taxonomy" id="1920655"/>
    <lineage>
        <taxon>Bacteria</taxon>
        <taxon>Pseudomonadati</taxon>
        <taxon>Balneolota</taxon>
        <taxon>Balneolia</taxon>
        <taxon>Balneolales</taxon>
        <taxon>Balneolaceae</taxon>
        <taxon>Fodinibius</taxon>
    </lineage>
</organism>
<dbReference type="Gene3D" id="3.30.10.20">
    <property type="match status" value="3"/>
</dbReference>
<dbReference type="CDD" id="cd06577">
    <property type="entry name" value="PASTA_pknB"/>
    <property type="match status" value="3"/>
</dbReference>
<reference evidence="3 4" key="1">
    <citation type="submission" date="2021-11" db="EMBL/GenBank/DDBJ databases">
        <title>Aliifidinibius sp. nov., a new bacterium isolated from saline soil.</title>
        <authorList>
            <person name="Galisteo C."/>
            <person name="De La Haba R."/>
            <person name="Sanchez-Porro C."/>
            <person name="Ventosa A."/>
        </authorList>
    </citation>
    <scope>NUCLEOTIDE SEQUENCE [LARGE SCALE GENOMIC DNA]</scope>
    <source>
        <strain evidence="3 4">KACC 190600</strain>
    </source>
</reference>
<sequence>MNKQSIKKILTNRKLHMGLGAIVVAGILFLFLLDTVFMPAYTNYNEGITVPNVSQVSLIEAEKVLKDYGLRVEIAERRSNEAYPADYVIDQTPAAAKIVKPDRKIYLTVNSESNPTAQIPNVVDLSLRNARIQLQNSGLTVGSISYEPSRFEDVVLRQSISPETVVPKGTTIDLTVSDGLGGKTVTMPDITGLSLSEAQQKLQEKGLRVDEIEFEPTRNSAPNIVLDYSPKKNQLVEGETLKLIVSEHEDVVEESESGAIVDTSNIDN</sequence>
<comment type="caution">
    <text evidence="3">The sequence shown here is derived from an EMBL/GenBank/DDBJ whole genome shotgun (WGS) entry which is preliminary data.</text>
</comment>
<dbReference type="InterPro" id="IPR005543">
    <property type="entry name" value="PASTA_dom"/>
</dbReference>
<gene>
    <name evidence="3" type="ORF">LQ318_00385</name>
</gene>
<dbReference type="Pfam" id="PF03793">
    <property type="entry name" value="PASTA"/>
    <property type="match status" value="3"/>
</dbReference>
<keyword evidence="1" id="KW-0472">Membrane</keyword>
<evidence type="ECO:0000313" key="4">
    <source>
        <dbReference type="Proteomes" id="UP001207337"/>
    </source>
</evidence>
<protein>
    <submittedName>
        <fullName evidence="3">PASTA domain-containing protein</fullName>
    </submittedName>
</protein>
<keyword evidence="4" id="KW-1185">Reference proteome</keyword>
<feature type="domain" description="PASTA" evidence="2">
    <location>
        <begin position="44"/>
        <end position="111"/>
    </location>
</feature>